<evidence type="ECO:0008006" key="4">
    <source>
        <dbReference type="Google" id="ProtNLM"/>
    </source>
</evidence>
<reference evidence="2 3" key="1">
    <citation type="submission" date="2019-10" db="EMBL/GenBank/DDBJ databases">
        <title>Alkaliphilus serpentinus sp. nov. and Alkaliphilus pronyensis sp. nov., two novel anaerobic alkaliphilic species isolated from the serpentinized-hosted hydrothermal field of the Prony Bay (New Caledonia).</title>
        <authorList>
            <person name="Postec A."/>
        </authorList>
    </citation>
    <scope>NUCLEOTIDE SEQUENCE [LARGE SCALE GENOMIC DNA]</scope>
    <source>
        <strain evidence="2 3">LacT</strain>
    </source>
</reference>
<sequence length="265" mass="30266">MLMEVKKNLQLIAMYFKFNLSASMEYRGSFLMQTFGMILNNSTFIFFWWILFSNINTIGGYGFKEVMGLWAIASTSYGLSFVVFGNIRRLSQMIINGELDTYLLQPKDVLINIISSSTVISAWGDIFYGIILFIGVYGLSPVSFSLFILFCITGAIMFSSVLIFANALTFYMGNSQGVFNLVLEFMITFSIYPEGIYKGFTKLIIYTFLPAAFITLFPVRLLNAFSWNWFILLMITVVGWATFTYFFFNKGLKKYESGNLIVTKL</sequence>
<dbReference type="EMBL" id="WBZB01000036">
    <property type="protein sequence ID" value="KAB3529146.1"/>
    <property type="molecule type" value="Genomic_DNA"/>
</dbReference>
<feature type="transmembrane region" description="Helical" evidence="1">
    <location>
        <begin position="229"/>
        <end position="248"/>
    </location>
</feature>
<dbReference type="PANTHER" id="PTHR36833">
    <property type="entry name" value="SLR0610 PROTEIN-RELATED"/>
    <property type="match status" value="1"/>
</dbReference>
<dbReference type="OrthoDB" id="9788195at2"/>
<dbReference type="PANTHER" id="PTHR36833:SF1">
    <property type="entry name" value="INTEGRAL MEMBRANE TRANSPORT PROTEIN"/>
    <property type="match status" value="1"/>
</dbReference>
<feature type="transmembrane region" description="Helical" evidence="1">
    <location>
        <begin position="144"/>
        <end position="165"/>
    </location>
</feature>
<accession>A0A833HN18</accession>
<organism evidence="2 3">
    <name type="scientific">Alkaliphilus serpentinus</name>
    <dbReference type="NCBI Taxonomy" id="1482731"/>
    <lineage>
        <taxon>Bacteria</taxon>
        <taxon>Bacillati</taxon>
        <taxon>Bacillota</taxon>
        <taxon>Clostridia</taxon>
        <taxon>Peptostreptococcales</taxon>
        <taxon>Natronincolaceae</taxon>
        <taxon>Alkaliphilus</taxon>
    </lineage>
</organism>
<evidence type="ECO:0000256" key="1">
    <source>
        <dbReference type="SAM" id="Phobius"/>
    </source>
</evidence>
<comment type="caution">
    <text evidence="2">The sequence shown here is derived from an EMBL/GenBank/DDBJ whole genome shotgun (WGS) entry which is preliminary data.</text>
</comment>
<feature type="transmembrane region" description="Helical" evidence="1">
    <location>
        <begin position="203"/>
        <end position="222"/>
    </location>
</feature>
<keyword evidence="1" id="KW-0472">Membrane</keyword>
<feature type="transmembrane region" description="Helical" evidence="1">
    <location>
        <begin position="109"/>
        <end position="138"/>
    </location>
</feature>
<evidence type="ECO:0000313" key="2">
    <source>
        <dbReference type="EMBL" id="KAB3529146.1"/>
    </source>
</evidence>
<feature type="transmembrane region" description="Helical" evidence="1">
    <location>
        <begin position="67"/>
        <end position="88"/>
    </location>
</feature>
<proteinExistence type="predicted"/>
<dbReference type="InterPro" id="IPR010390">
    <property type="entry name" value="ABC-2_transporter-like"/>
</dbReference>
<gene>
    <name evidence="2" type="ORF">F8153_09910</name>
</gene>
<dbReference type="Proteomes" id="UP000465601">
    <property type="component" value="Unassembled WGS sequence"/>
</dbReference>
<dbReference type="RefSeq" id="WP_151866202.1">
    <property type="nucleotide sequence ID" value="NZ_WBZB01000036.1"/>
</dbReference>
<name>A0A833HN18_9FIRM</name>
<dbReference type="AlphaFoldDB" id="A0A833HN18"/>
<feature type="transmembrane region" description="Helical" evidence="1">
    <location>
        <begin position="30"/>
        <end position="52"/>
    </location>
</feature>
<keyword evidence="3" id="KW-1185">Reference proteome</keyword>
<evidence type="ECO:0000313" key="3">
    <source>
        <dbReference type="Proteomes" id="UP000465601"/>
    </source>
</evidence>
<keyword evidence="1" id="KW-0812">Transmembrane</keyword>
<dbReference type="Pfam" id="PF06182">
    <property type="entry name" value="ABC2_membrane_6"/>
    <property type="match status" value="1"/>
</dbReference>
<protein>
    <recommendedName>
        <fullName evidence="4">ABC-2 type transport system permease protein</fullName>
    </recommendedName>
</protein>
<keyword evidence="1" id="KW-1133">Transmembrane helix</keyword>